<feature type="transmembrane region" description="Helical" evidence="10">
    <location>
        <begin position="245"/>
        <end position="263"/>
    </location>
</feature>
<evidence type="ECO:0000256" key="9">
    <source>
        <dbReference type="ARBA" id="ARBA00034290"/>
    </source>
</evidence>
<gene>
    <name evidence="12" type="ORF">ACH50_19700</name>
</gene>
<protein>
    <recommendedName>
        <fullName evidence="2">cyclic-guanylate-specific phosphodiesterase</fullName>
        <ecNumber evidence="2">3.1.4.52</ecNumber>
    </recommendedName>
</protein>
<evidence type="ECO:0000313" key="13">
    <source>
        <dbReference type="Proteomes" id="UP000037315"/>
    </source>
</evidence>
<dbReference type="OrthoDB" id="675397at2"/>
<keyword evidence="5 10" id="KW-0812">Transmembrane</keyword>
<dbReference type="Pfam" id="PF00563">
    <property type="entry name" value="EAL"/>
    <property type="match status" value="1"/>
</dbReference>
<dbReference type="SMART" id="SM00052">
    <property type="entry name" value="EAL"/>
    <property type="match status" value="1"/>
</dbReference>
<keyword evidence="8 10" id="KW-0472">Membrane</keyword>
<keyword evidence="13" id="KW-1185">Reference proteome</keyword>
<keyword evidence="3" id="KW-1003">Cell membrane</keyword>
<dbReference type="PANTHER" id="PTHR33121">
    <property type="entry name" value="CYCLIC DI-GMP PHOSPHODIESTERASE PDEF"/>
    <property type="match status" value="1"/>
</dbReference>
<proteinExistence type="predicted"/>
<dbReference type="PATRIC" id="fig|1656095.3.peg.1984"/>
<dbReference type="AlphaFoldDB" id="A0A0J8VIB4"/>
<dbReference type="STRING" id="1121863.GCA_000621185_00898"/>
<comment type="catalytic activity">
    <reaction evidence="9">
        <text>3',3'-c-di-GMP + H2O = 5'-phosphoguanylyl(3'-&gt;5')guanosine + H(+)</text>
        <dbReference type="Rhea" id="RHEA:24902"/>
        <dbReference type="ChEBI" id="CHEBI:15377"/>
        <dbReference type="ChEBI" id="CHEBI:15378"/>
        <dbReference type="ChEBI" id="CHEBI:58754"/>
        <dbReference type="ChEBI" id="CHEBI:58805"/>
        <dbReference type="EC" id="3.1.4.52"/>
    </reaction>
</comment>
<comment type="subcellular location">
    <subcellularLocation>
        <location evidence="1">Cell membrane</location>
        <topology evidence="1">Multi-pass membrane protein</topology>
    </subcellularLocation>
</comment>
<dbReference type="GO" id="GO:0071111">
    <property type="term" value="F:cyclic-guanylate-specific phosphodiesterase activity"/>
    <property type="evidence" value="ECO:0007669"/>
    <property type="project" value="UniProtKB-EC"/>
</dbReference>
<comment type="caution">
    <text evidence="12">The sequence shown here is derived from an EMBL/GenBank/DDBJ whole genome shotgun (WGS) entry which is preliminary data.</text>
</comment>
<dbReference type="CDD" id="cd01948">
    <property type="entry name" value="EAL"/>
    <property type="match status" value="1"/>
</dbReference>
<name>A0A0J8VIB4_9ENTR</name>
<dbReference type="PANTHER" id="PTHR33121:SF79">
    <property type="entry name" value="CYCLIC DI-GMP PHOSPHODIESTERASE PDED-RELATED"/>
    <property type="match status" value="1"/>
</dbReference>
<feature type="domain" description="EAL" evidence="11">
    <location>
        <begin position="266"/>
        <end position="515"/>
    </location>
</feature>
<dbReference type="Pfam" id="PF12792">
    <property type="entry name" value="CSS-motif"/>
    <property type="match status" value="1"/>
</dbReference>
<sequence length="532" mass="58755">MLTAQRIVKTYRRKRIIVCLALAIATLLLTTGVRYLTERNRNDQRVTLFTARAVATVESLLEPLAAARSALFPLVGQPCENVEGPLRVETARLQTLRAIVLVKDGVVYCSSIFGSRNEMLRQLQPKLPSPYPQMLLTRDNSLLKGSSVLIIWTPTSPDGQDGILQALNIELLARLMLEPARPWVDHVVLNVGDVHLEYGKGVVQSLPGEPGLETREGVSGRFPFSVTVIGPPGDRLALKALPGQLPLALILSLLIGYIAWLATAGRMSFSHEINLGLAAREFEIYCQPLVNARNQQCTGVEILLRWNNPRQGFISPDVFIPLAEQQNLIAPLTRYVLAETASQLHHFPVSPHFHIGINVAASHFHRGKIVEDLQQFWFARQPSQPLFLELTERDALPDVDHRVVRDLHQLGVKLAIDDFGTGQSSLAYLEMLHPDVLKIDKTFTAAIGTDAVNSTVTDIIIALGNRLHIDLVAEGVETAEQAAYLRRRGVTALQGYLYARPMPLHAFPAWLETHPDAENKKNGAALGAAPLR</sequence>
<evidence type="ECO:0000313" key="12">
    <source>
        <dbReference type="EMBL" id="KMV32956.1"/>
    </source>
</evidence>
<evidence type="ECO:0000256" key="4">
    <source>
        <dbReference type="ARBA" id="ARBA00022636"/>
    </source>
</evidence>
<keyword evidence="7 10" id="KW-1133">Transmembrane helix</keyword>
<evidence type="ECO:0000256" key="8">
    <source>
        <dbReference type="ARBA" id="ARBA00023136"/>
    </source>
</evidence>
<evidence type="ECO:0000259" key="11">
    <source>
        <dbReference type="PROSITE" id="PS50883"/>
    </source>
</evidence>
<keyword evidence="6" id="KW-0378">Hydrolase</keyword>
<dbReference type="GO" id="GO:0005886">
    <property type="term" value="C:plasma membrane"/>
    <property type="evidence" value="ECO:0007669"/>
    <property type="project" value="UniProtKB-SubCell"/>
</dbReference>
<dbReference type="Proteomes" id="UP000037315">
    <property type="component" value="Unassembled WGS sequence"/>
</dbReference>
<dbReference type="InterPro" id="IPR001633">
    <property type="entry name" value="EAL_dom"/>
</dbReference>
<reference evidence="12 13" key="1">
    <citation type="submission" date="2015-06" db="EMBL/GenBank/DDBJ databases">
        <title>Genome sequencing of Cronobacter sp. strain DJ34 isolated from petroleum contaminated sludge of Duliajan Oil Fields, Assam, India.</title>
        <authorList>
            <person name="Pal S."/>
            <person name="Banerjee T.D."/>
            <person name="Roy A."/>
            <person name="Sar P."/>
            <person name="Kazy S.K."/>
        </authorList>
    </citation>
    <scope>NUCLEOTIDE SEQUENCE [LARGE SCALE GENOMIC DNA]</scope>
    <source>
        <strain evidence="12 13">DJ34</strain>
    </source>
</reference>
<dbReference type="RefSeq" id="WP_024555733.1">
    <property type="nucleotide sequence ID" value="NZ_LFEJ01000025.1"/>
</dbReference>
<dbReference type="PROSITE" id="PS50883">
    <property type="entry name" value="EAL"/>
    <property type="match status" value="1"/>
</dbReference>
<evidence type="ECO:0000256" key="2">
    <source>
        <dbReference type="ARBA" id="ARBA00012282"/>
    </source>
</evidence>
<accession>A0A0J8VIB4</accession>
<evidence type="ECO:0000256" key="1">
    <source>
        <dbReference type="ARBA" id="ARBA00004651"/>
    </source>
</evidence>
<dbReference type="InterPro" id="IPR035919">
    <property type="entry name" value="EAL_sf"/>
</dbReference>
<evidence type="ECO:0000256" key="3">
    <source>
        <dbReference type="ARBA" id="ARBA00022475"/>
    </source>
</evidence>
<organism evidence="12 13">
    <name type="scientific">Franconibacter pulveris</name>
    <dbReference type="NCBI Taxonomy" id="435910"/>
    <lineage>
        <taxon>Bacteria</taxon>
        <taxon>Pseudomonadati</taxon>
        <taxon>Pseudomonadota</taxon>
        <taxon>Gammaproteobacteria</taxon>
        <taxon>Enterobacterales</taxon>
        <taxon>Enterobacteriaceae</taxon>
        <taxon>Franconibacter</taxon>
    </lineage>
</organism>
<dbReference type="EC" id="3.1.4.52" evidence="2"/>
<dbReference type="InterPro" id="IPR050706">
    <property type="entry name" value="Cyclic-di-GMP_PDE-like"/>
</dbReference>
<evidence type="ECO:0000256" key="7">
    <source>
        <dbReference type="ARBA" id="ARBA00022989"/>
    </source>
</evidence>
<evidence type="ECO:0000256" key="5">
    <source>
        <dbReference type="ARBA" id="ARBA00022692"/>
    </source>
</evidence>
<dbReference type="InterPro" id="IPR024744">
    <property type="entry name" value="CSS-motif_dom"/>
</dbReference>
<keyword evidence="4" id="KW-0973">c-di-GMP</keyword>
<dbReference type="SUPFAM" id="SSF141868">
    <property type="entry name" value="EAL domain-like"/>
    <property type="match status" value="1"/>
</dbReference>
<evidence type="ECO:0000256" key="6">
    <source>
        <dbReference type="ARBA" id="ARBA00022801"/>
    </source>
</evidence>
<dbReference type="EMBL" id="LFEJ01000025">
    <property type="protein sequence ID" value="KMV32956.1"/>
    <property type="molecule type" value="Genomic_DNA"/>
</dbReference>
<dbReference type="Gene3D" id="3.20.20.450">
    <property type="entry name" value="EAL domain"/>
    <property type="match status" value="1"/>
</dbReference>
<evidence type="ECO:0000256" key="10">
    <source>
        <dbReference type="SAM" id="Phobius"/>
    </source>
</evidence>